<protein>
    <submittedName>
        <fullName evidence="2">Uncharacterized protein</fullName>
    </submittedName>
</protein>
<name>A0A074Z4U9_OPIVI</name>
<dbReference type="CTD" id="20329460"/>
<gene>
    <name evidence="2" type="ORF">T265_15295</name>
</gene>
<feature type="region of interest" description="Disordered" evidence="1">
    <location>
        <begin position="174"/>
        <end position="223"/>
    </location>
</feature>
<dbReference type="RefSeq" id="XP_009175698.1">
    <property type="nucleotide sequence ID" value="XM_009177434.1"/>
</dbReference>
<dbReference type="EMBL" id="KL597043">
    <property type="protein sequence ID" value="KER20557.1"/>
    <property type="molecule type" value="Genomic_DNA"/>
</dbReference>
<dbReference type="GeneID" id="20329460"/>
<evidence type="ECO:0000256" key="1">
    <source>
        <dbReference type="SAM" id="MobiDB-lite"/>
    </source>
</evidence>
<dbReference type="AlphaFoldDB" id="A0A074Z4U9"/>
<organism evidence="2 3">
    <name type="scientific">Opisthorchis viverrini</name>
    <name type="common">Southeast Asian liver fluke</name>
    <dbReference type="NCBI Taxonomy" id="6198"/>
    <lineage>
        <taxon>Eukaryota</taxon>
        <taxon>Metazoa</taxon>
        <taxon>Spiralia</taxon>
        <taxon>Lophotrochozoa</taxon>
        <taxon>Platyhelminthes</taxon>
        <taxon>Trematoda</taxon>
        <taxon>Digenea</taxon>
        <taxon>Opisthorchiida</taxon>
        <taxon>Opisthorchiata</taxon>
        <taxon>Opisthorchiidae</taxon>
        <taxon>Opisthorchis</taxon>
    </lineage>
</organism>
<evidence type="ECO:0000313" key="3">
    <source>
        <dbReference type="Proteomes" id="UP000054324"/>
    </source>
</evidence>
<accession>A0A074Z4U9</accession>
<feature type="compositionally biased region" description="Polar residues" evidence="1">
    <location>
        <begin position="201"/>
        <end position="223"/>
    </location>
</feature>
<keyword evidence="3" id="KW-1185">Reference proteome</keyword>
<proteinExistence type="predicted"/>
<feature type="non-terminal residue" evidence="2">
    <location>
        <position position="1"/>
    </location>
</feature>
<dbReference type="KEGG" id="ovi:T265_15295"/>
<dbReference type="Proteomes" id="UP000054324">
    <property type="component" value="Unassembled WGS sequence"/>
</dbReference>
<feature type="region of interest" description="Disordered" evidence="1">
    <location>
        <begin position="114"/>
        <end position="137"/>
    </location>
</feature>
<reference evidence="2 3" key="1">
    <citation type="submission" date="2013-11" db="EMBL/GenBank/DDBJ databases">
        <title>Opisthorchis viverrini - life in the bile duct.</title>
        <authorList>
            <person name="Young N.D."/>
            <person name="Nagarajan N."/>
            <person name="Lin S.J."/>
            <person name="Korhonen P.K."/>
            <person name="Jex A.R."/>
            <person name="Hall R.S."/>
            <person name="Safavi-Hemami H."/>
            <person name="Kaewkong W."/>
            <person name="Bertrand D."/>
            <person name="Gao S."/>
            <person name="Seet Q."/>
            <person name="Wongkham S."/>
            <person name="Teh B.T."/>
            <person name="Wongkham C."/>
            <person name="Intapan P.M."/>
            <person name="Maleewong W."/>
            <person name="Yang X."/>
            <person name="Hu M."/>
            <person name="Wang Z."/>
            <person name="Hofmann A."/>
            <person name="Sternberg P.W."/>
            <person name="Tan P."/>
            <person name="Wang J."/>
            <person name="Gasser R.B."/>
        </authorList>
    </citation>
    <scope>NUCLEOTIDE SEQUENCE [LARGE SCALE GENOMIC DNA]</scope>
</reference>
<evidence type="ECO:0000313" key="2">
    <source>
        <dbReference type="EMBL" id="KER20557.1"/>
    </source>
</evidence>
<sequence>SIYFLGGHFSHSHAEDGDEPREVKQSLGNKNKLQDNLRQNYRRSHTSVKRGFLTVSKTLYVRCLIVKKEQDRRLSDFKRAQLHLPSHTRLENLKKNLMNLILTSNTNSFLNVSSSDAKLPKSKSQHPAQPSAAPHSGFCLTTVTKGSETLVGASLARPQRPNYADLPSLILVPDDKCTTPHPTHNVPAGLRQTRRDKQRSPRTNQPRALTSTSGNISTTIQPR</sequence>